<evidence type="ECO:0000256" key="3">
    <source>
        <dbReference type="ARBA" id="ARBA00022475"/>
    </source>
</evidence>
<evidence type="ECO:0000313" key="9">
    <source>
        <dbReference type="Proteomes" id="UP000237966"/>
    </source>
</evidence>
<feature type="region of interest" description="Disordered" evidence="7">
    <location>
        <begin position="165"/>
        <end position="187"/>
    </location>
</feature>
<evidence type="ECO:0000313" key="8">
    <source>
        <dbReference type="EMBL" id="PPI15090.1"/>
    </source>
</evidence>
<reference evidence="8 9" key="1">
    <citation type="submission" date="2018-02" db="EMBL/GenBank/DDBJ databases">
        <title>Bacteriophage NCPPB3778 and a type I-E CRISPR drive the evolution of the US Biological Select Agent, Rathayibacter toxicus.</title>
        <authorList>
            <person name="Davis E.W.II."/>
            <person name="Tabima J.F."/>
            <person name="Weisberg A.J."/>
            <person name="Lopes L.D."/>
            <person name="Wiseman M.S."/>
            <person name="Wiseman M.S."/>
            <person name="Pupko T."/>
            <person name="Belcher M.S."/>
            <person name="Sechler A.J."/>
            <person name="Tancos M.A."/>
            <person name="Schroeder B.K."/>
            <person name="Murray T.D."/>
            <person name="Luster D.G."/>
            <person name="Schneider W.L."/>
            <person name="Rogers E."/>
            <person name="Andreote F.D."/>
            <person name="Grunwald N.J."/>
            <person name="Putnam M.L."/>
            <person name="Chang J.H."/>
        </authorList>
    </citation>
    <scope>NUCLEOTIDE SEQUENCE [LARGE SCALE GENOMIC DNA]</scope>
    <source>
        <strain evidence="8 9">FH99</strain>
    </source>
</reference>
<evidence type="ECO:0000256" key="6">
    <source>
        <dbReference type="ARBA" id="ARBA00023136"/>
    </source>
</evidence>
<evidence type="ECO:0000256" key="2">
    <source>
        <dbReference type="ARBA" id="ARBA00006679"/>
    </source>
</evidence>
<dbReference type="OrthoDB" id="346004at2"/>
<dbReference type="InterPro" id="IPR051907">
    <property type="entry name" value="DoxX-like_oxidoreductase"/>
</dbReference>
<evidence type="ECO:0000256" key="5">
    <source>
        <dbReference type="ARBA" id="ARBA00022989"/>
    </source>
</evidence>
<keyword evidence="3" id="KW-1003">Cell membrane</keyword>
<dbReference type="Pfam" id="PF07681">
    <property type="entry name" value="DoxX"/>
    <property type="match status" value="1"/>
</dbReference>
<dbReference type="PANTHER" id="PTHR33452">
    <property type="entry name" value="OXIDOREDUCTASE CATD-RELATED"/>
    <property type="match status" value="1"/>
</dbReference>
<dbReference type="GO" id="GO:0005886">
    <property type="term" value="C:plasma membrane"/>
    <property type="evidence" value="ECO:0007669"/>
    <property type="project" value="UniProtKB-SubCell"/>
</dbReference>
<dbReference type="EMBL" id="PSWU01000007">
    <property type="protein sequence ID" value="PPI15090.1"/>
    <property type="molecule type" value="Genomic_DNA"/>
</dbReference>
<sequence length="187" mass="19079">MKIGSLILRLTVGGLFIGHGLQKLRGSFDGPGIEKTAEMMKNLELHPSRQNALAAAITETAGGAALALGAATPAAAASLMGTMITAIRKVHWNNGLWNTGGGWEYHGLLIATTAAIVADGPGTLSFDALVGKKKWGAGWALIALCAGAAGSTAVIEAGRRAGVACEDEPSMQEPATNEEPTETTTDA</sequence>
<feature type="compositionally biased region" description="Low complexity" evidence="7">
    <location>
        <begin position="173"/>
        <end position="187"/>
    </location>
</feature>
<keyword evidence="4" id="KW-0812">Transmembrane</keyword>
<comment type="caution">
    <text evidence="8">The sequence shown here is derived from an EMBL/GenBank/DDBJ whole genome shotgun (WGS) entry which is preliminary data.</text>
</comment>
<name>A0A2S5Y6I6_9MICO</name>
<organism evidence="8 9">
    <name type="scientific">Rathayibacter toxicus</name>
    <dbReference type="NCBI Taxonomy" id="145458"/>
    <lineage>
        <taxon>Bacteria</taxon>
        <taxon>Bacillati</taxon>
        <taxon>Actinomycetota</taxon>
        <taxon>Actinomycetes</taxon>
        <taxon>Micrococcales</taxon>
        <taxon>Microbacteriaceae</taxon>
        <taxon>Rathayibacter</taxon>
    </lineage>
</organism>
<comment type="subcellular location">
    <subcellularLocation>
        <location evidence="1">Cell membrane</location>
        <topology evidence="1">Multi-pass membrane protein</topology>
    </subcellularLocation>
</comment>
<dbReference type="Proteomes" id="UP000237966">
    <property type="component" value="Unassembled WGS sequence"/>
</dbReference>
<proteinExistence type="inferred from homology"/>
<evidence type="ECO:0000256" key="1">
    <source>
        <dbReference type="ARBA" id="ARBA00004651"/>
    </source>
</evidence>
<evidence type="ECO:0000256" key="4">
    <source>
        <dbReference type="ARBA" id="ARBA00022692"/>
    </source>
</evidence>
<dbReference type="RefSeq" id="WP_051210255.1">
    <property type="nucleotide sequence ID" value="NZ_CP037977.1"/>
</dbReference>
<keyword evidence="6" id="KW-0472">Membrane</keyword>
<dbReference type="AlphaFoldDB" id="A0A2S5Y6I6"/>
<evidence type="ECO:0000256" key="7">
    <source>
        <dbReference type="SAM" id="MobiDB-lite"/>
    </source>
</evidence>
<keyword evidence="5" id="KW-1133">Transmembrane helix</keyword>
<gene>
    <name evidence="8" type="ORF">C5C51_04565</name>
</gene>
<dbReference type="InterPro" id="IPR032808">
    <property type="entry name" value="DoxX"/>
</dbReference>
<dbReference type="PANTHER" id="PTHR33452:SF1">
    <property type="entry name" value="INNER MEMBRANE PROTEIN YPHA-RELATED"/>
    <property type="match status" value="1"/>
</dbReference>
<protein>
    <submittedName>
        <fullName evidence="8">DoxX family protein</fullName>
    </submittedName>
</protein>
<accession>A0A2S5Y6I6</accession>
<comment type="similarity">
    <text evidence="2">Belongs to the DoxX family.</text>
</comment>